<organism evidence="1 2">
    <name type="scientific">Pelagicoccus enzymogenes</name>
    <dbReference type="NCBI Taxonomy" id="2773457"/>
    <lineage>
        <taxon>Bacteria</taxon>
        <taxon>Pseudomonadati</taxon>
        <taxon>Verrucomicrobiota</taxon>
        <taxon>Opitutia</taxon>
        <taxon>Puniceicoccales</taxon>
        <taxon>Pelagicoccaceae</taxon>
        <taxon>Pelagicoccus</taxon>
    </lineage>
</organism>
<dbReference type="Proteomes" id="UP000622317">
    <property type="component" value="Unassembled WGS sequence"/>
</dbReference>
<name>A0A927F3U9_9BACT</name>
<dbReference type="GO" id="GO:0005975">
    <property type="term" value="P:carbohydrate metabolic process"/>
    <property type="evidence" value="ECO:0007669"/>
    <property type="project" value="InterPro"/>
</dbReference>
<dbReference type="InterPro" id="IPR012341">
    <property type="entry name" value="6hp_glycosidase-like_sf"/>
</dbReference>
<evidence type="ECO:0008006" key="3">
    <source>
        <dbReference type="Google" id="ProtNLM"/>
    </source>
</evidence>
<comment type="caution">
    <text evidence="1">The sequence shown here is derived from an EMBL/GenBank/DDBJ whole genome shotgun (WGS) entry which is preliminary data.</text>
</comment>
<sequence length="806" mass="89752">MLQSTNLLDTPDLDPPMGDLFSFRTLSQCRSVWTEPTDGESGAPQRRIIHSRVFTPTGKATVNRIGFHNAPGYHKCGSHQEDDWIVDLRILTLDTPNSNWRELEYLRDLPPQEADKIHWIELGEQETYGLILEIRRCGIDDWWTPWNLAANAFVVKGKLHEPIAPRNESLIQVSQIDLSTLPAGLQASQRDGKVTFKSNFLEVGFLLSRTGFSHLGIDQQGQGKTQTNLLQVGPGSFHQGTMLSPVGDIPVADPAVRFRFTGTVSVNGNKIVYQLQNQRCEQSYRLEWTVFPERIHFRVNRNSKQTLRAWHSAAWRMSFHAPTAASQIIAMIDPQGQSGSFTSPAILHAPAHGSFALEAKGQAQARLEVFRPRDRIELELKVGESPRPEGDWQLEAGVNEASWTFAVTRPHFPLAENTPDVVRAAIQQAGFTGLNFRPDTATLSNNGASMHCPISMDTWSCQCLRMGELVPSLRSEELLRLSLERWLDGGPGYAGGNLKQDGALHSGEDEYLMTGTAALLGLAEYLSKAASSEWIERFSLQIERKLREMKERDLDGDGLIESPYRTGTSGSQQWSTCWYDVISYGWKDAFANALLYEALQHLSDALPKTSLAHWSAPLAQWKTRLRDSYFNTFYNPETGWLAGWVCREGKRHDHAFLAVNGAAVAVGLVPKDSAKELLQGLLEEAKAVGMPSAQLGLPGNLRPIPDEDLSDIIQGYPFGYYQNGGRTHAQARHFLRGLYAVGLHEAADAMLQELCEGFADASVFGGCKSGLDWRYWDDRPCGYEGLLTDQFGIIGLILERYGVDPT</sequence>
<evidence type="ECO:0000313" key="1">
    <source>
        <dbReference type="EMBL" id="MBD5777908.1"/>
    </source>
</evidence>
<keyword evidence="2" id="KW-1185">Reference proteome</keyword>
<accession>A0A927F3U9</accession>
<dbReference type="InterPro" id="IPR008928">
    <property type="entry name" value="6-hairpin_glycosidase_sf"/>
</dbReference>
<reference evidence="1" key="1">
    <citation type="submission" date="2020-09" db="EMBL/GenBank/DDBJ databases">
        <title>Pelagicoccus enzymogenes sp. nov. with an EPS production, isolated from marine sediment.</title>
        <authorList>
            <person name="Feng X."/>
        </authorList>
    </citation>
    <scope>NUCLEOTIDE SEQUENCE</scope>
    <source>
        <strain evidence="1">NFK12</strain>
    </source>
</reference>
<dbReference type="Gene3D" id="1.50.10.10">
    <property type="match status" value="1"/>
</dbReference>
<dbReference type="EMBL" id="JACYFG010000002">
    <property type="protein sequence ID" value="MBD5777908.1"/>
    <property type="molecule type" value="Genomic_DNA"/>
</dbReference>
<proteinExistence type="predicted"/>
<dbReference type="SUPFAM" id="SSF48208">
    <property type="entry name" value="Six-hairpin glycosidases"/>
    <property type="match status" value="1"/>
</dbReference>
<dbReference type="AlphaFoldDB" id="A0A927F3U9"/>
<evidence type="ECO:0000313" key="2">
    <source>
        <dbReference type="Proteomes" id="UP000622317"/>
    </source>
</evidence>
<gene>
    <name evidence="1" type="ORF">IEN85_00175</name>
</gene>
<dbReference type="RefSeq" id="WP_191615040.1">
    <property type="nucleotide sequence ID" value="NZ_JACYFG010000002.1"/>
</dbReference>
<protein>
    <recommendedName>
        <fullName evidence="3">Alpha-L-rhamnosidase six-hairpin glycosidase domain-containing protein</fullName>
    </recommendedName>
</protein>